<protein>
    <recommendedName>
        <fullName evidence="1">Myb/SANT-like DNA-binding domain-containing protein</fullName>
    </recommendedName>
</protein>
<feature type="domain" description="Myb/SANT-like DNA-binding" evidence="1">
    <location>
        <begin position="13"/>
        <end position="87"/>
    </location>
</feature>
<name>A0A6G0YPR4_APHCR</name>
<accession>A0A6G0YPR4</accession>
<dbReference type="AlphaFoldDB" id="A0A6G0YPR4"/>
<sequence length="244" mass="28184">MASPKPTKRKRISWSDKEVKDLLAIFKEKNIMCALDGKRYRNGEILGAVQIEMTALEYKKTVEQIRAKWKALKHLYKDKEYCNKKSGNDRNDGGEWDEELDELLKSHDEVQVDFQINDMEVVFSNDIYNNIDIAGTSLTVEGPEVCTETISPVQPSKTQRKNNEKASSLAKVLDAFTDKWQVAQSQMNLDFIEGQNTTLKQEFEKQRAWEQQILLEEREIAKAEREESNELFKMLIGAIKDSTK</sequence>
<dbReference type="Pfam" id="PF13837">
    <property type="entry name" value="Myb_DNA-bind_4"/>
    <property type="match status" value="1"/>
</dbReference>
<reference evidence="2 3" key="1">
    <citation type="submission" date="2019-08" db="EMBL/GenBank/DDBJ databases">
        <title>Whole genome of Aphis craccivora.</title>
        <authorList>
            <person name="Voronova N.V."/>
            <person name="Shulinski R.S."/>
            <person name="Bandarenka Y.V."/>
            <person name="Zhorov D.G."/>
            <person name="Warner D."/>
        </authorList>
    </citation>
    <scope>NUCLEOTIDE SEQUENCE [LARGE SCALE GENOMIC DNA]</scope>
    <source>
        <strain evidence="2">180601</strain>
        <tissue evidence="2">Whole Body</tissue>
    </source>
</reference>
<comment type="caution">
    <text evidence="2">The sequence shown here is derived from an EMBL/GenBank/DDBJ whole genome shotgun (WGS) entry which is preliminary data.</text>
</comment>
<dbReference type="InterPro" id="IPR044822">
    <property type="entry name" value="Myb_DNA-bind_4"/>
</dbReference>
<gene>
    <name evidence="2" type="ORF">FWK35_00006108</name>
</gene>
<dbReference type="Gene3D" id="1.10.10.60">
    <property type="entry name" value="Homeodomain-like"/>
    <property type="match status" value="1"/>
</dbReference>
<evidence type="ECO:0000313" key="2">
    <source>
        <dbReference type="EMBL" id="KAF0759458.1"/>
    </source>
</evidence>
<proteinExistence type="predicted"/>
<evidence type="ECO:0000259" key="1">
    <source>
        <dbReference type="Pfam" id="PF13837"/>
    </source>
</evidence>
<evidence type="ECO:0000313" key="3">
    <source>
        <dbReference type="Proteomes" id="UP000478052"/>
    </source>
</evidence>
<dbReference type="OrthoDB" id="691673at2759"/>
<keyword evidence="3" id="KW-1185">Reference proteome</keyword>
<organism evidence="2 3">
    <name type="scientific">Aphis craccivora</name>
    <name type="common">Cowpea aphid</name>
    <dbReference type="NCBI Taxonomy" id="307492"/>
    <lineage>
        <taxon>Eukaryota</taxon>
        <taxon>Metazoa</taxon>
        <taxon>Ecdysozoa</taxon>
        <taxon>Arthropoda</taxon>
        <taxon>Hexapoda</taxon>
        <taxon>Insecta</taxon>
        <taxon>Pterygota</taxon>
        <taxon>Neoptera</taxon>
        <taxon>Paraneoptera</taxon>
        <taxon>Hemiptera</taxon>
        <taxon>Sternorrhyncha</taxon>
        <taxon>Aphidomorpha</taxon>
        <taxon>Aphidoidea</taxon>
        <taxon>Aphididae</taxon>
        <taxon>Aphidini</taxon>
        <taxon>Aphis</taxon>
        <taxon>Aphis</taxon>
    </lineage>
</organism>
<dbReference type="EMBL" id="VUJU01002987">
    <property type="protein sequence ID" value="KAF0759458.1"/>
    <property type="molecule type" value="Genomic_DNA"/>
</dbReference>
<dbReference type="Proteomes" id="UP000478052">
    <property type="component" value="Unassembled WGS sequence"/>
</dbReference>